<dbReference type="InterPro" id="IPR050904">
    <property type="entry name" value="Adhesion/Biosynth-related"/>
</dbReference>
<evidence type="ECO:0000313" key="3">
    <source>
        <dbReference type="EMBL" id="ADV50640.1"/>
    </source>
</evidence>
<evidence type="ECO:0000313" key="4">
    <source>
        <dbReference type="Proteomes" id="UP000008634"/>
    </source>
</evidence>
<name>E6X6S7_CELAD</name>
<dbReference type="KEGG" id="cao:Celal_3375"/>
<gene>
    <name evidence="3" type="ordered locus">Celal_3375</name>
</gene>
<accession>E6X6S7</accession>
<reference evidence="3 4" key="1">
    <citation type="journal article" date="2010" name="Stand. Genomic Sci.">
        <title>Complete genome sequence of Cellulophaga algicola type strain (IC166).</title>
        <authorList>
            <person name="Abt B."/>
            <person name="Lu M."/>
            <person name="Misra M."/>
            <person name="Han C."/>
            <person name="Nolan M."/>
            <person name="Lucas S."/>
            <person name="Hammon N."/>
            <person name="Deshpande S."/>
            <person name="Cheng J.F."/>
            <person name="Tapia R."/>
            <person name="Goodwin L."/>
            <person name="Pitluck S."/>
            <person name="Liolios K."/>
            <person name="Pagani I."/>
            <person name="Ivanova N."/>
            <person name="Mavromatis K."/>
            <person name="Ovchinikova G."/>
            <person name="Pati A."/>
            <person name="Chen A."/>
            <person name="Palaniappan K."/>
            <person name="Land M."/>
            <person name="Hauser L."/>
            <person name="Chang Y.J."/>
            <person name="Jeffries C.D."/>
            <person name="Detter J.C."/>
            <person name="Brambilla E."/>
            <person name="Rohde M."/>
            <person name="Tindall B.J."/>
            <person name="Goker M."/>
            <person name="Woyke T."/>
            <person name="Bristow J."/>
            <person name="Eisen J.A."/>
            <person name="Markowitz V."/>
            <person name="Hugenholtz P."/>
            <person name="Kyrpides N.C."/>
            <person name="Klenk H.P."/>
            <person name="Lapidus A."/>
        </authorList>
    </citation>
    <scope>NUCLEOTIDE SEQUENCE [LARGE SCALE GENOMIC DNA]</scope>
    <source>
        <strain evidence="4">DSM 14237 / IC166 / ACAM 630</strain>
    </source>
</reference>
<dbReference type="EMBL" id="CP002453">
    <property type="protein sequence ID" value="ADV50640.1"/>
    <property type="molecule type" value="Genomic_DNA"/>
</dbReference>
<dbReference type="SUPFAM" id="SSF82153">
    <property type="entry name" value="FAS1 domain"/>
    <property type="match status" value="1"/>
</dbReference>
<dbReference type="SMART" id="SM00554">
    <property type="entry name" value="FAS1"/>
    <property type="match status" value="1"/>
</dbReference>
<dbReference type="Proteomes" id="UP000008634">
    <property type="component" value="Chromosome"/>
</dbReference>
<evidence type="ECO:0000256" key="1">
    <source>
        <dbReference type="SAM" id="SignalP"/>
    </source>
</evidence>
<dbReference type="AlphaFoldDB" id="E6X6S7"/>
<dbReference type="PROSITE" id="PS50213">
    <property type="entry name" value="FAS1"/>
    <property type="match status" value="1"/>
</dbReference>
<dbReference type="HOGENOM" id="CLU_031281_4_1_10"/>
<dbReference type="InterPro" id="IPR036378">
    <property type="entry name" value="FAS1_dom_sf"/>
</dbReference>
<organism evidence="3 4">
    <name type="scientific">Cellulophaga algicola (strain DSM 14237 / IC166 / ACAM 630)</name>
    <dbReference type="NCBI Taxonomy" id="688270"/>
    <lineage>
        <taxon>Bacteria</taxon>
        <taxon>Pseudomonadati</taxon>
        <taxon>Bacteroidota</taxon>
        <taxon>Flavobacteriia</taxon>
        <taxon>Flavobacteriales</taxon>
        <taxon>Flavobacteriaceae</taxon>
        <taxon>Cellulophaga</taxon>
    </lineage>
</organism>
<dbReference type="Gene3D" id="2.30.180.10">
    <property type="entry name" value="FAS1 domain"/>
    <property type="match status" value="1"/>
</dbReference>
<dbReference type="PANTHER" id="PTHR10900">
    <property type="entry name" value="PERIOSTIN-RELATED"/>
    <property type="match status" value="1"/>
</dbReference>
<dbReference type="Pfam" id="PF02469">
    <property type="entry name" value="Fasciclin"/>
    <property type="match status" value="1"/>
</dbReference>
<feature type="domain" description="FAS1" evidence="2">
    <location>
        <begin position="34"/>
        <end position="178"/>
    </location>
</feature>
<dbReference type="RefSeq" id="WP_013552092.1">
    <property type="nucleotide sequence ID" value="NC_014934.1"/>
</dbReference>
<dbReference type="eggNOG" id="COG2335">
    <property type="taxonomic scope" value="Bacteria"/>
</dbReference>
<proteinExistence type="predicted"/>
<protein>
    <submittedName>
        <fullName evidence="3">Beta-Ig-H3/fasciclin</fullName>
    </submittedName>
</protein>
<sequence>MMKQLKSPLLVLLMLAMLSITAQKKNSNIKMDPEKSILKNAENSGNHELLLAAVHVSELETLLDGEAQFTVFAPSDFNFDSSTKARIIDLVKIKNKKEIQSILGYHIIAGKLTASKILRALCSGKGRTTFTTITGDILVATMKGLDIILTDKYGQQSIITKADANQCNGVIHVIDSVNHIAASKA</sequence>
<evidence type="ECO:0000259" key="2">
    <source>
        <dbReference type="PROSITE" id="PS50213"/>
    </source>
</evidence>
<feature type="chain" id="PRO_5003214979" evidence="1">
    <location>
        <begin position="25"/>
        <end position="185"/>
    </location>
</feature>
<keyword evidence="1" id="KW-0732">Signal</keyword>
<dbReference type="InterPro" id="IPR000782">
    <property type="entry name" value="FAS1_domain"/>
</dbReference>
<feature type="signal peptide" evidence="1">
    <location>
        <begin position="1"/>
        <end position="24"/>
    </location>
</feature>
<keyword evidence="4" id="KW-1185">Reference proteome</keyword>